<dbReference type="EMBL" id="JAODUO010000182">
    <property type="protein sequence ID" value="KAK2186955.1"/>
    <property type="molecule type" value="Genomic_DNA"/>
</dbReference>
<keyword evidence="3 7" id="KW-0812">Transmembrane</keyword>
<feature type="transmembrane region" description="Helical" evidence="7">
    <location>
        <begin position="95"/>
        <end position="115"/>
    </location>
</feature>
<reference evidence="8" key="1">
    <citation type="journal article" date="2023" name="Mol. Biol. Evol.">
        <title>Third-Generation Sequencing Reveals the Adaptive Role of the Epigenome in Three Deep-Sea Polychaetes.</title>
        <authorList>
            <person name="Perez M."/>
            <person name="Aroh O."/>
            <person name="Sun Y."/>
            <person name="Lan Y."/>
            <person name="Juniper S.K."/>
            <person name="Young C.R."/>
            <person name="Angers B."/>
            <person name="Qian P.Y."/>
        </authorList>
    </citation>
    <scope>NUCLEOTIDE SEQUENCE</scope>
    <source>
        <strain evidence="8">R07B-5</strain>
    </source>
</reference>
<proteinExistence type="inferred from homology"/>
<organism evidence="8 9">
    <name type="scientific">Ridgeia piscesae</name>
    <name type="common">Tubeworm</name>
    <dbReference type="NCBI Taxonomy" id="27915"/>
    <lineage>
        <taxon>Eukaryota</taxon>
        <taxon>Metazoa</taxon>
        <taxon>Spiralia</taxon>
        <taxon>Lophotrochozoa</taxon>
        <taxon>Annelida</taxon>
        <taxon>Polychaeta</taxon>
        <taxon>Sedentaria</taxon>
        <taxon>Canalipalpata</taxon>
        <taxon>Sabellida</taxon>
        <taxon>Siboglinidae</taxon>
        <taxon>Ridgeia</taxon>
    </lineage>
</organism>
<keyword evidence="6" id="KW-0325">Glycoprotein</keyword>
<comment type="caution">
    <text evidence="8">The sequence shown here is derived from an EMBL/GenBank/DDBJ whole genome shotgun (WGS) entry which is preliminary data.</text>
</comment>
<sequence>MAAYIKVIARDGKNDKVKPDLLYEADILRDLHDVFVSDIIRHQARIDDIIESVKTAESIVQQSGQSIVKEATGRFVERIMATVNQFSNQVKKSNGFWFCLGAFLFFVIPAIAFSLNLSKYFCRMQWEQKVTEVPVFAMVRSVEPERDYTNYRKKRHREEYYTDLQSNDLPPNDLPLDDLTPTYINPYYEPQFDDYEYEYEPVRYHRRRKH</sequence>
<protein>
    <submittedName>
        <fullName evidence="8">Uncharacterized protein</fullName>
    </submittedName>
</protein>
<evidence type="ECO:0000313" key="8">
    <source>
        <dbReference type="EMBL" id="KAK2186955.1"/>
    </source>
</evidence>
<keyword evidence="4 7" id="KW-1133">Transmembrane helix</keyword>
<evidence type="ECO:0000256" key="6">
    <source>
        <dbReference type="ARBA" id="ARBA00023180"/>
    </source>
</evidence>
<gene>
    <name evidence="8" type="ORF">NP493_183g00023</name>
</gene>
<evidence type="ECO:0000256" key="5">
    <source>
        <dbReference type="ARBA" id="ARBA00023136"/>
    </source>
</evidence>
<keyword evidence="9" id="KW-1185">Reference proteome</keyword>
<dbReference type="GO" id="GO:0016020">
    <property type="term" value="C:membrane"/>
    <property type="evidence" value="ECO:0007669"/>
    <property type="project" value="UniProtKB-SubCell"/>
</dbReference>
<evidence type="ECO:0000256" key="3">
    <source>
        <dbReference type="ARBA" id="ARBA00022692"/>
    </source>
</evidence>
<dbReference type="PANTHER" id="PTHR22730:SF1">
    <property type="entry name" value="PROMININ-LIKE PROTEIN"/>
    <property type="match status" value="1"/>
</dbReference>
<evidence type="ECO:0000256" key="4">
    <source>
        <dbReference type="ARBA" id="ARBA00022989"/>
    </source>
</evidence>
<keyword evidence="5 7" id="KW-0472">Membrane</keyword>
<dbReference type="PANTHER" id="PTHR22730">
    <property type="entry name" value="PROMININ PROM PROTEIN"/>
    <property type="match status" value="1"/>
</dbReference>
<evidence type="ECO:0000256" key="1">
    <source>
        <dbReference type="ARBA" id="ARBA00004141"/>
    </source>
</evidence>
<comment type="similarity">
    <text evidence="2">Belongs to the prominin family.</text>
</comment>
<evidence type="ECO:0000256" key="7">
    <source>
        <dbReference type="SAM" id="Phobius"/>
    </source>
</evidence>
<dbReference type="AlphaFoldDB" id="A0AAD9P2I4"/>
<evidence type="ECO:0000313" key="9">
    <source>
        <dbReference type="Proteomes" id="UP001209878"/>
    </source>
</evidence>
<accession>A0AAD9P2I4</accession>
<name>A0AAD9P2I4_RIDPI</name>
<comment type="subcellular location">
    <subcellularLocation>
        <location evidence="1">Membrane</location>
        <topology evidence="1">Multi-pass membrane protein</topology>
    </subcellularLocation>
</comment>
<evidence type="ECO:0000256" key="2">
    <source>
        <dbReference type="ARBA" id="ARBA00006058"/>
    </source>
</evidence>
<dbReference type="InterPro" id="IPR008795">
    <property type="entry name" value="Prominin"/>
</dbReference>
<dbReference type="Proteomes" id="UP001209878">
    <property type="component" value="Unassembled WGS sequence"/>
</dbReference>